<sequence>MEAPVNSVLDAIPPEHRAVIIDELSRRDPTMLAELRATKEPSGEQTRAVVDVLISEMMNNFGPDWQPNERGRAVEKALDAYYSAWPTND</sequence>
<accession>A0A1X0XRY6</accession>
<keyword evidence="2" id="KW-1185">Reference proteome</keyword>
<dbReference type="Proteomes" id="UP000193040">
    <property type="component" value="Unassembled WGS sequence"/>
</dbReference>
<proteinExistence type="predicted"/>
<gene>
    <name evidence="1" type="ORF">B5M45_25425</name>
</gene>
<protein>
    <submittedName>
        <fullName evidence="1">Uncharacterized protein</fullName>
    </submittedName>
</protein>
<reference evidence="1 2" key="1">
    <citation type="submission" date="2017-03" db="EMBL/GenBank/DDBJ databases">
        <title>Genomic insights into Mycobacterium simiae human colonization.</title>
        <authorList>
            <person name="Steffani J.L."/>
            <person name="Brunck M.E."/>
            <person name="Cruz E."/>
            <person name="Montiel R."/>
            <person name="Barona F."/>
        </authorList>
    </citation>
    <scope>NUCLEOTIDE SEQUENCE [LARGE SCALE GENOMIC DNA]</scope>
    <source>
        <strain evidence="1 2">MsiGto</strain>
    </source>
</reference>
<dbReference type="EMBL" id="MZZM01000030">
    <property type="protein sequence ID" value="ORJ55683.1"/>
    <property type="molecule type" value="Genomic_DNA"/>
</dbReference>
<dbReference type="AlphaFoldDB" id="A0A1X0XRY6"/>
<evidence type="ECO:0000313" key="2">
    <source>
        <dbReference type="Proteomes" id="UP000193040"/>
    </source>
</evidence>
<organism evidence="1 2">
    <name type="scientific">Mycobacterium simiae</name>
    <name type="common">Mycobacterium habana</name>
    <dbReference type="NCBI Taxonomy" id="1784"/>
    <lineage>
        <taxon>Bacteria</taxon>
        <taxon>Bacillati</taxon>
        <taxon>Actinomycetota</taxon>
        <taxon>Actinomycetes</taxon>
        <taxon>Mycobacteriales</taxon>
        <taxon>Mycobacteriaceae</taxon>
        <taxon>Mycobacterium</taxon>
        <taxon>Mycobacterium simiae complex</taxon>
    </lineage>
</organism>
<evidence type="ECO:0000313" key="1">
    <source>
        <dbReference type="EMBL" id="ORJ55683.1"/>
    </source>
</evidence>
<name>A0A1X0XRY6_MYCSI</name>
<comment type="caution">
    <text evidence="1">The sequence shown here is derived from an EMBL/GenBank/DDBJ whole genome shotgun (WGS) entry which is preliminary data.</text>
</comment>